<evidence type="ECO:0000259" key="1">
    <source>
        <dbReference type="Pfam" id="PF09995"/>
    </source>
</evidence>
<feature type="domain" description="ER-bound oxygenase mpaB/mpaB'/Rubber oxygenase catalytic" evidence="1">
    <location>
        <begin position="19"/>
        <end position="248"/>
    </location>
</feature>
<accession>A0A839RQ99</accession>
<dbReference type="InterPro" id="IPR018713">
    <property type="entry name" value="MPAB/Lcp_cat_dom"/>
</dbReference>
<sequence length="312" mass="34209">MPSLREHDYGFFGPDSPTWKVWSHPTALIGFQRSVTLEHFDPFLAAAVADMEGIYRDPHGRLDRTLAYFLTVATADSKTAIRVSEHLMKVHAKATGIEPITGKRYSANNPASQLWIHVTGWHSVLKCYEMYGPGKLSAEEERRYWAECVIAANLQTCDPADVPASREQVTEYFDRVRPTLCVSERAYDAMHYLLHTPRSKGILIWAASRIIAPATIATLPKWMRVTGGFDQPAIVDKAVVPLTRAAVRVATIPAVADRVLNVIAPMTGATLRQHRAASPPARAAVVSPSDAKARYATLGTRTGHDSIAGAAV</sequence>
<dbReference type="RefSeq" id="WP_064438616.1">
    <property type="nucleotide sequence ID" value="NZ_BDDI01000001.1"/>
</dbReference>
<keyword evidence="3" id="KW-1185">Reference proteome</keyword>
<name>A0A839RQ99_9ACTN</name>
<dbReference type="AlphaFoldDB" id="A0A839RQ99"/>
<dbReference type="Proteomes" id="UP000567922">
    <property type="component" value="Unassembled WGS sequence"/>
</dbReference>
<dbReference type="PANTHER" id="PTHR36151">
    <property type="entry name" value="BLR2777 PROTEIN"/>
    <property type="match status" value="1"/>
</dbReference>
<dbReference type="OrthoDB" id="108890at2"/>
<protein>
    <submittedName>
        <fullName evidence="2">Uncharacterized protein (DUF2236 family)</fullName>
    </submittedName>
</protein>
<proteinExistence type="predicted"/>
<comment type="caution">
    <text evidence="2">The sequence shown here is derived from an EMBL/GenBank/DDBJ whole genome shotgun (WGS) entry which is preliminary data.</text>
</comment>
<dbReference type="GO" id="GO:0016491">
    <property type="term" value="F:oxidoreductase activity"/>
    <property type="evidence" value="ECO:0007669"/>
    <property type="project" value="InterPro"/>
</dbReference>
<reference evidence="2 3" key="1">
    <citation type="submission" date="2020-08" db="EMBL/GenBank/DDBJ databases">
        <title>Sequencing the genomes of 1000 actinobacteria strains.</title>
        <authorList>
            <person name="Klenk H.-P."/>
        </authorList>
    </citation>
    <scope>NUCLEOTIDE SEQUENCE [LARGE SCALE GENOMIC DNA]</scope>
    <source>
        <strain evidence="2 3">DSM 45258</strain>
    </source>
</reference>
<gene>
    <name evidence="2" type="ORF">FHU29_002743</name>
</gene>
<dbReference type="Pfam" id="PF09995">
    <property type="entry name" value="MPAB_Lcp_cat"/>
    <property type="match status" value="1"/>
</dbReference>
<evidence type="ECO:0000313" key="3">
    <source>
        <dbReference type="Proteomes" id="UP000567922"/>
    </source>
</evidence>
<evidence type="ECO:0000313" key="2">
    <source>
        <dbReference type="EMBL" id="MBB3038294.1"/>
    </source>
</evidence>
<dbReference type="PANTHER" id="PTHR36151:SF3">
    <property type="entry name" value="ER-BOUND OXYGENASE MPAB_MPAB'_RUBBER OXYGENASE CATALYTIC DOMAIN-CONTAINING PROTEIN"/>
    <property type="match status" value="1"/>
</dbReference>
<dbReference type="EMBL" id="JACHWS010000002">
    <property type="protein sequence ID" value="MBB3038294.1"/>
    <property type="molecule type" value="Genomic_DNA"/>
</dbReference>
<organism evidence="2 3">
    <name type="scientific">Hoyosella altamirensis</name>
    <dbReference type="NCBI Taxonomy" id="616997"/>
    <lineage>
        <taxon>Bacteria</taxon>
        <taxon>Bacillati</taxon>
        <taxon>Actinomycetota</taxon>
        <taxon>Actinomycetes</taxon>
        <taxon>Mycobacteriales</taxon>
        <taxon>Hoyosellaceae</taxon>
        <taxon>Hoyosella</taxon>
    </lineage>
</organism>